<dbReference type="Pfam" id="PF04280">
    <property type="entry name" value="Tim44"/>
    <property type="match status" value="1"/>
</dbReference>
<dbReference type="OrthoDB" id="5297955at2"/>
<feature type="domain" description="Tim44-like" evidence="3">
    <location>
        <begin position="185"/>
        <end position="316"/>
    </location>
</feature>
<accession>A0A6M4A0N2</accession>
<gene>
    <name evidence="4" type="ORF">EJG51_002545</name>
</gene>
<dbReference type="InterPro" id="IPR032710">
    <property type="entry name" value="NTF2-like_dom_sf"/>
</dbReference>
<reference evidence="4 5" key="1">
    <citation type="journal article" date="2019" name="Int. J. Syst. Evol. Microbiol.">
        <title>Undibacterium piscinae sp. nov., isolated from Korean shiner intestine.</title>
        <authorList>
            <person name="Lee S.Y."/>
            <person name="Kang W."/>
            <person name="Kim P.S."/>
            <person name="Kim H.S."/>
            <person name="Sung H."/>
            <person name="Shin N.R."/>
            <person name="Whon T.W."/>
            <person name="Yun J.H."/>
            <person name="Lee J.Y."/>
            <person name="Lee J.Y."/>
            <person name="Jung M.J."/>
            <person name="Jeong Y.S."/>
            <person name="Tak E.J."/>
            <person name="Han J.E."/>
            <person name="Hyun D.W."/>
            <person name="Kang M.S."/>
            <person name="Lee K.E."/>
            <person name="Lee B.H."/>
            <person name="Bae J.W."/>
        </authorList>
    </citation>
    <scope>NUCLEOTIDE SEQUENCE [LARGE SCALE GENOMIC DNA]</scope>
    <source>
        <strain evidence="4 5">S11R28</strain>
    </source>
</reference>
<dbReference type="EMBL" id="CP051152">
    <property type="protein sequence ID" value="QJQ04916.1"/>
    <property type="molecule type" value="Genomic_DNA"/>
</dbReference>
<dbReference type="Gene3D" id="3.10.450.240">
    <property type="match status" value="1"/>
</dbReference>
<dbReference type="PANTHER" id="PTHR41542:SF1">
    <property type="entry name" value="BLL5807 PROTEIN"/>
    <property type="match status" value="1"/>
</dbReference>
<keyword evidence="2" id="KW-0812">Transmembrane</keyword>
<evidence type="ECO:0000256" key="1">
    <source>
        <dbReference type="SAM" id="MobiDB-lite"/>
    </source>
</evidence>
<dbReference type="PANTHER" id="PTHR41542">
    <property type="entry name" value="BLL5807 PROTEIN"/>
    <property type="match status" value="1"/>
</dbReference>
<dbReference type="KEGG" id="upi:EJG51_002545"/>
<keyword evidence="2" id="KW-0472">Membrane</keyword>
<proteinExistence type="predicted"/>
<evidence type="ECO:0000313" key="4">
    <source>
        <dbReference type="EMBL" id="QJQ04916.1"/>
    </source>
</evidence>
<dbReference type="SUPFAM" id="SSF54427">
    <property type="entry name" value="NTF2-like"/>
    <property type="match status" value="1"/>
</dbReference>
<keyword evidence="2" id="KW-1133">Transmembrane helix</keyword>
<name>A0A6M4A0N2_9BURK</name>
<evidence type="ECO:0000313" key="5">
    <source>
        <dbReference type="Proteomes" id="UP000274350"/>
    </source>
</evidence>
<feature type="compositionally biased region" description="Low complexity" evidence="1">
    <location>
        <begin position="43"/>
        <end position="65"/>
    </location>
</feature>
<feature type="region of interest" description="Disordered" evidence="1">
    <location>
        <begin position="26"/>
        <end position="69"/>
    </location>
</feature>
<dbReference type="AlphaFoldDB" id="A0A6M4A0N2"/>
<keyword evidence="5" id="KW-1185">Reference proteome</keyword>
<protein>
    <submittedName>
        <fullName evidence="4">Tim44 domain-containing protein</fullName>
    </submittedName>
</protein>
<evidence type="ECO:0000256" key="2">
    <source>
        <dbReference type="SAM" id="Phobius"/>
    </source>
</evidence>
<sequence>MKKLLFTMMLMVGAMTMVIPEADAKRVGGGGSSGTQSNNVSRQAAPAAPSQAKPAAPATAGAAATPPKPASPWKGIVGGLIGGALIGAMLSSMGIGAGLASALGSILPMLLLAGAAFFLFRMYQKRKAGGAPSAFTPQPAYASAGTALPEIGSRVEPMSYQSGANGNAGTAATAGAAASGFGSGFAPADQGSWTIPADFDVPVFLRNAKMYFIRLQAACDKADINDIREFTTAEMYAEIKMQIQERGTLVNVTDVVSVDAQLLGLETVNSDYLASVKFTGVIKEDPTLPAEGFSEVWNFSKPVNGQGGWALAGIQQV</sequence>
<feature type="transmembrane region" description="Helical" evidence="2">
    <location>
        <begin position="95"/>
        <end position="120"/>
    </location>
</feature>
<organism evidence="4 5">
    <name type="scientific">Undibacterium piscinae</name>
    <dbReference type="NCBI Taxonomy" id="2495591"/>
    <lineage>
        <taxon>Bacteria</taxon>
        <taxon>Pseudomonadati</taxon>
        <taxon>Pseudomonadota</taxon>
        <taxon>Betaproteobacteria</taxon>
        <taxon>Burkholderiales</taxon>
        <taxon>Oxalobacteraceae</taxon>
        <taxon>Undibacterium</taxon>
    </lineage>
</organism>
<dbReference type="InterPro" id="IPR007379">
    <property type="entry name" value="Tim44-like_dom"/>
</dbReference>
<dbReference type="SMART" id="SM00978">
    <property type="entry name" value="Tim44"/>
    <property type="match status" value="1"/>
</dbReference>
<evidence type="ECO:0000259" key="3">
    <source>
        <dbReference type="SMART" id="SM00978"/>
    </source>
</evidence>
<dbReference type="Proteomes" id="UP000274350">
    <property type="component" value="Chromosome"/>
</dbReference>